<protein>
    <submittedName>
        <fullName evidence="2">Uncharacterized protein</fullName>
    </submittedName>
</protein>
<dbReference type="Proteomes" id="UP000245910">
    <property type="component" value="Chromosome I"/>
</dbReference>
<accession>A0A2L2TN01</accession>
<dbReference type="AlphaFoldDB" id="A0A2L2TN01"/>
<keyword evidence="3" id="KW-1185">Reference proteome</keyword>
<sequence>MADDSSKSNPSAEMVNRGRHDWRIPTRQQGRTEGRSRSPIRHQDNDHYWLDRSNTAAGRHLPALAPAPVDLFALPPYQPLNGAALQAVSVITHRQTSSIIHGYFNLTFSKLRVLSTLVDLVIGAMFPTADKVVNVRHFQLFIQHVFHAWLSTEPVVGEAKLPAHNFGYYSVPVGTLKQDAPITEGARGQGVAFLEDNYRVGQPVFYGITLNHEQEPVAFAWQDSQGQGISQRLIQFNRGMTVQQARYNVMAINDENEIIRIG</sequence>
<reference evidence="3" key="1">
    <citation type="submission" date="2014-10" db="EMBL/GenBank/DDBJ databases">
        <authorList>
            <person name="King R."/>
        </authorList>
    </citation>
    <scope>NUCLEOTIDE SEQUENCE [LARGE SCALE GENOMIC DNA]</scope>
    <source>
        <strain evidence="3">A3/5</strain>
    </source>
</reference>
<proteinExistence type="predicted"/>
<evidence type="ECO:0000256" key="1">
    <source>
        <dbReference type="SAM" id="MobiDB-lite"/>
    </source>
</evidence>
<name>A0A2L2TN01_9HYPO</name>
<evidence type="ECO:0000313" key="3">
    <source>
        <dbReference type="Proteomes" id="UP000245910"/>
    </source>
</evidence>
<dbReference type="OrthoDB" id="10676839at2759"/>
<dbReference type="EMBL" id="LN649229">
    <property type="protein sequence ID" value="CEI64686.1"/>
    <property type="molecule type" value="Genomic_DNA"/>
</dbReference>
<organism evidence="2 3">
    <name type="scientific">Fusarium venenatum</name>
    <dbReference type="NCBI Taxonomy" id="56646"/>
    <lineage>
        <taxon>Eukaryota</taxon>
        <taxon>Fungi</taxon>
        <taxon>Dikarya</taxon>
        <taxon>Ascomycota</taxon>
        <taxon>Pezizomycotina</taxon>
        <taxon>Sordariomycetes</taxon>
        <taxon>Hypocreomycetidae</taxon>
        <taxon>Hypocreales</taxon>
        <taxon>Nectriaceae</taxon>
        <taxon>Fusarium</taxon>
    </lineage>
</organism>
<feature type="region of interest" description="Disordered" evidence="1">
    <location>
        <begin position="1"/>
        <end position="44"/>
    </location>
</feature>
<feature type="compositionally biased region" description="Basic and acidic residues" evidence="1">
    <location>
        <begin position="16"/>
        <end position="44"/>
    </location>
</feature>
<evidence type="ECO:0000313" key="2">
    <source>
        <dbReference type="EMBL" id="CEI64686.1"/>
    </source>
</evidence>